<feature type="region of interest" description="Disordered" evidence="5">
    <location>
        <begin position="79"/>
        <end position="101"/>
    </location>
</feature>
<dbReference type="PANTHER" id="PTHR47804">
    <property type="entry name" value="60S RIBOSOMAL PROTEIN L19"/>
    <property type="match status" value="1"/>
</dbReference>
<dbReference type="GO" id="GO:0016020">
    <property type="term" value="C:membrane"/>
    <property type="evidence" value="ECO:0007669"/>
    <property type="project" value="UniProtKB-SubCell"/>
</dbReference>
<dbReference type="PANTHER" id="PTHR47804:SF3">
    <property type="entry name" value="PROTEIN BRE4"/>
    <property type="match status" value="1"/>
</dbReference>
<proteinExistence type="predicted"/>
<sequence>MFFPIFLLTTNQRIVHPYLFTDQFFTFLFAYGIATVCGIIFAEHSSFPALASHFMKAVDTTCQLLPTSLDTILHSEIGTDASSSASPRDEEAGVQGVPGMVDPSARVKQQELAKRLRSQIKGIQQTHKDYSLDIVHARHHPKALIPVIRLLSRLQRNPLLGPTGHVPGDRIRAALERTYASPLFHRSTNHSPMGRTPRRSLSRHSLTSAVESAVIVASPSQLSLELNRLTEIRGGTRSLNGSIRGSIRTEIIRPDSPGRDSARFRLKQACLSLTDTITAALYGTGNLVAIACDWQGDQAPKDAVHVPELKAQLDRALLDLQKRLGGIVDTIYGADGLARTTSDSHLSARAITFEDELIETDWLDDEDRFRIAFYMIALLDLAKDTRELLDKAEELEQTSGKKRWYFPPILWPWSPVAPHAEMPSIERVSVPPQDDAQDAPREEDLDYVHKLLHEKRELHLHAREGSLTQRIANAWRLIWDRHAVVMARVWLSKLFYGIKHSRHVHFAVKQTVGICLLSIPGLMPPGQAGRVWYDRSRGPWMVVSFMYVIEVTTGATLRIGFYRMCGTFLGCVTGYVCVLIAHKNPYGLVTLGTFFAVPISYGVCFTHFAPMMIVFAITLAPLLFMEYLNLDEGQGIFELSWMRFVDIIIGIAAAILLGSWLWPIHARVQYFSAVGDTMENITDYYLRMSRDLLRPTPVYNANSKQYRVLERRARANIARCRTLQTVQQREIGLLPRPTRLYGEIVDLLERLIETFSEIRTLRFSLPRKATVLDVLPIRRELVSSILVNLWACGQAFRSRSPLPQVFPSPRNPLSEVMETTDDYAREVRQMRAREKHRRMRDSTDDREDSGAGQQAYHAELGVLYAMAENEALTEAINCIDESFLDMDVNPHDVKGENSAHSSAEWWHQ</sequence>
<feature type="transmembrane region" description="Helical" evidence="6">
    <location>
        <begin position="641"/>
        <end position="662"/>
    </location>
</feature>
<dbReference type="Proteomes" id="UP000002748">
    <property type="component" value="Unassembled WGS sequence"/>
</dbReference>
<feature type="region of interest" description="Disordered" evidence="5">
    <location>
        <begin position="831"/>
        <end position="852"/>
    </location>
</feature>
<dbReference type="EMBL" id="ALBS01000291">
    <property type="protein sequence ID" value="EJT46461.1"/>
    <property type="molecule type" value="Genomic_DNA"/>
</dbReference>
<feature type="transmembrane region" description="Helical" evidence="6">
    <location>
        <begin position="609"/>
        <end position="629"/>
    </location>
</feature>
<evidence type="ECO:0000256" key="6">
    <source>
        <dbReference type="SAM" id="Phobius"/>
    </source>
</evidence>
<keyword evidence="3 6" id="KW-1133">Transmembrane helix</keyword>
<dbReference type="OrthoDB" id="68611at2759"/>
<evidence type="ECO:0000256" key="2">
    <source>
        <dbReference type="ARBA" id="ARBA00022692"/>
    </source>
</evidence>
<evidence type="ECO:0000256" key="5">
    <source>
        <dbReference type="SAM" id="MobiDB-lite"/>
    </source>
</evidence>
<accession>J5SMJ1</accession>
<dbReference type="Pfam" id="PF13515">
    <property type="entry name" value="FUSC_2"/>
    <property type="match status" value="1"/>
</dbReference>
<evidence type="ECO:0000259" key="7">
    <source>
        <dbReference type="Pfam" id="PF13515"/>
    </source>
</evidence>
<dbReference type="InterPro" id="IPR049453">
    <property type="entry name" value="Memb_transporter_dom"/>
</dbReference>
<keyword evidence="2 6" id="KW-0812">Transmembrane</keyword>
<feature type="transmembrane region" description="Helical" evidence="6">
    <location>
        <begin position="561"/>
        <end position="581"/>
    </location>
</feature>
<dbReference type="GeneID" id="25988462"/>
<dbReference type="RefSeq" id="XP_014177232.1">
    <property type="nucleotide sequence ID" value="XM_014321757.1"/>
</dbReference>
<name>J5SMJ1_TRIAS</name>
<evidence type="ECO:0000256" key="4">
    <source>
        <dbReference type="ARBA" id="ARBA00023136"/>
    </source>
</evidence>
<reference evidence="8 9" key="1">
    <citation type="journal article" date="2012" name="Eukaryot. Cell">
        <title>Draft genome sequence of CBS 2479, the standard type strain of Trichosporon asahii.</title>
        <authorList>
            <person name="Yang R.Y."/>
            <person name="Li H.T."/>
            <person name="Zhu H."/>
            <person name="Zhou G.P."/>
            <person name="Wang M."/>
            <person name="Wang L."/>
        </authorList>
    </citation>
    <scope>NUCLEOTIDE SEQUENCE [LARGE SCALE GENOMIC DNA]</scope>
    <source>
        <strain evidence="9">ATCC 90039 / CBS 2479 / JCM 2466 / KCTC 7840 / NCYC 2677 / UAMH 7654</strain>
    </source>
</reference>
<dbReference type="InterPro" id="IPR052430">
    <property type="entry name" value="IVT-Associated"/>
</dbReference>
<comment type="subcellular location">
    <subcellularLocation>
        <location evidence="1">Membrane</location>
        <topology evidence="1">Multi-pass membrane protein</topology>
    </subcellularLocation>
</comment>
<gene>
    <name evidence="8" type="ORF">A1Q1_04950</name>
</gene>
<feature type="domain" description="Integral membrane bound transporter" evidence="7">
    <location>
        <begin position="532"/>
        <end position="656"/>
    </location>
</feature>
<dbReference type="HOGENOM" id="CLU_004825_0_0_1"/>
<evidence type="ECO:0000313" key="8">
    <source>
        <dbReference type="EMBL" id="EJT46461.1"/>
    </source>
</evidence>
<evidence type="ECO:0000313" key="9">
    <source>
        <dbReference type="Proteomes" id="UP000002748"/>
    </source>
</evidence>
<evidence type="ECO:0000256" key="3">
    <source>
        <dbReference type="ARBA" id="ARBA00022989"/>
    </source>
</evidence>
<keyword evidence="4 6" id="KW-0472">Membrane</keyword>
<organism evidence="8 9">
    <name type="scientific">Trichosporon asahii var. asahii (strain ATCC 90039 / CBS 2479 / JCM 2466 / KCTC 7840 / NBRC 103889/ NCYC 2677 / UAMH 7654)</name>
    <name type="common">Yeast</name>
    <dbReference type="NCBI Taxonomy" id="1186058"/>
    <lineage>
        <taxon>Eukaryota</taxon>
        <taxon>Fungi</taxon>
        <taxon>Dikarya</taxon>
        <taxon>Basidiomycota</taxon>
        <taxon>Agaricomycotina</taxon>
        <taxon>Tremellomycetes</taxon>
        <taxon>Trichosporonales</taxon>
        <taxon>Trichosporonaceae</taxon>
        <taxon>Trichosporon</taxon>
    </lineage>
</organism>
<protein>
    <recommendedName>
        <fullName evidence="7">Integral membrane bound transporter domain-containing protein</fullName>
    </recommendedName>
</protein>
<dbReference type="VEuPathDB" id="FungiDB:A1Q1_04950"/>
<dbReference type="AlphaFoldDB" id="J5SMJ1"/>
<dbReference type="KEGG" id="tasa:A1Q1_04950"/>
<comment type="caution">
    <text evidence="8">The sequence shown here is derived from an EMBL/GenBank/DDBJ whole genome shotgun (WGS) entry which is preliminary data.</text>
</comment>
<evidence type="ECO:0000256" key="1">
    <source>
        <dbReference type="ARBA" id="ARBA00004141"/>
    </source>
</evidence>